<dbReference type="GO" id="GO:0003677">
    <property type="term" value="F:DNA binding"/>
    <property type="evidence" value="ECO:0007669"/>
    <property type="project" value="InterPro"/>
</dbReference>
<comment type="caution">
    <text evidence="2">The sequence shown here is derived from an EMBL/GenBank/DDBJ whole genome shotgun (WGS) entry which is preliminary data.</text>
</comment>
<dbReference type="SUPFAM" id="SSF48452">
    <property type="entry name" value="TPR-like"/>
    <property type="match status" value="3"/>
</dbReference>
<dbReference type="Proteomes" id="UP000078287">
    <property type="component" value="Unassembled WGS sequence"/>
</dbReference>
<keyword evidence="3" id="KW-1185">Reference proteome</keyword>
<dbReference type="Pfam" id="PF03704">
    <property type="entry name" value="BTAD"/>
    <property type="match status" value="1"/>
</dbReference>
<sequence>MAMAREETVLLQAKVAPPRPHRYRLVRPAVTARLREAFDYRVTLVQAGAGYGKTTALAELAASAQTVCWYTIGESDRDPVTFLTYLTAACAPVLPQGAPEALAALHARPADRTAWTQALDGLLNALAGVDPRPTLLILDDYHFVTASAEIRALTERLITYAPPWLSLLIATRYPIVSGELVRWRARGEVLELHREALAFTRDEIAALFAEVFGMPLSAADVDLLSHQTEGWPIALQLVWQGLRGGQARSVAEVLANGPASLVALFDFLACDVLDRQPPEIAAFLRATAPLRVLTAAACDAVRQAADSAELLAQVRDRDLFVVDLGADHYRYHHLFHDFLRQQTRHDPDLAARHRRAAQHYAAAGLAEEAIYHWFAAGEGAIAADAIEAAGEEALRNGRLDTVAGWIDALPAELIANRPRLQCYLGDLYRLRARFDEARNWYAQAEATSRQQGDRAELARALYGQALVYIDQVQPAQAESVLQEALRVSEGLEDQVARARVLELLAENKLNMGQPAEAEALQQQASQLRAASPAADLLSARVKLRTGQLAAARALLQAWRDHERVATARGATPAPRGHREAALVLALIAAFEGDVDQALAMASEGVQVGVERNSRFITSVAYARLGHAWLLQSATAGAAARDHALDYYRKALAEGNALGVDRLRVEPLWGLTRLYGLAGDLAAAESAAADGQAFCRWAGDLWLGAMIQLQRGVSHLIAGQVERAHEVLLAARADLRACSDRFGQAAAALWLALAYHEQRQDAAAIAAINEALDLSATHGYDYLFTRPTFLGLTDPRRALPVVLAARARGHHRDYIERLLATLGLRGLEAHPGYQLRVQTLGAFRVWRGDHEIEAREWQRDKARQLLQALIAHRSRWLQREELAEMLWPHLAPEAAIRDFKVALSALYRVLEPSRSEATSSFIARDGSAYRLRPTADIWLDCAELSAGCADGLRLLDQGRTEAGIQRLQAALQLYHGDFLPDALYESWAEAERERLRNTFLRSADRLAQALAEQGRDEEVIALAERMLGYDNCWERAYRLLMLAHARQGNRAAALRVFQRCVDNLARELEVEPAPITLALAERLRAGDATLPPVTDL</sequence>
<gene>
    <name evidence="2" type="ORF">A6A03_11405</name>
</gene>
<dbReference type="Gene3D" id="1.10.10.10">
    <property type="entry name" value="Winged helix-like DNA-binding domain superfamily/Winged helix DNA-binding domain"/>
    <property type="match status" value="1"/>
</dbReference>
<dbReference type="CDD" id="cd15831">
    <property type="entry name" value="BTAD"/>
    <property type="match status" value="1"/>
</dbReference>
<dbReference type="RefSeq" id="WP_066785181.1">
    <property type="nucleotide sequence ID" value="NZ_LWQS01000041.1"/>
</dbReference>
<protein>
    <submittedName>
        <fullName evidence="2">Transcriptional regulator</fullName>
    </submittedName>
</protein>
<organism evidence="2 3">
    <name type="scientific">Chloroflexus islandicus</name>
    <dbReference type="NCBI Taxonomy" id="1707952"/>
    <lineage>
        <taxon>Bacteria</taxon>
        <taxon>Bacillati</taxon>
        <taxon>Chloroflexota</taxon>
        <taxon>Chloroflexia</taxon>
        <taxon>Chloroflexales</taxon>
        <taxon>Chloroflexineae</taxon>
        <taxon>Chloroflexaceae</taxon>
        <taxon>Chloroflexus</taxon>
    </lineage>
</organism>
<dbReference type="InterPro" id="IPR011990">
    <property type="entry name" value="TPR-like_helical_dom_sf"/>
</dbReference>
<evidence type="ECO:0000313" key="3">
    <source>
        <dbReference type="Proteomes" id="UP000078287"/>
    </source>
</evidence>
<name>A0A178MEF6_9CHLR</name>
<dbReference type="SMART" id="SM01043">
    <property type="entry name" value="BTAD"/>
    <property type="match status" value="1"/>
</dbReference>
<dbReference type="SUPFAM" id="SSF46894">
    <property type="entry name" value="C-terminal effector domain of the bipartite response regulators"/>
    <property type="match status" value="1"/>
</dbReference>
<evidence type="ECO:0000313" key="2">
    <source>
        <dbReference type="EMBL" id="OAN46906.1"/>
    </source>
</evidence>
<evidence type="ECO:0000259" key="1">
    <source>
        <dbReference type="SMART" id="SM01043"/>
    </source>
</evidence>
<dbReference type="InterPro" id="IPR036388">
    <property type="entry name" value="WH-like_DNA-bd_sf"/>
</dbReference>
<dbReference type="Pfam" id="PF25873">
    <property type="entry name" value="WHD_MalT"/>
    <property type="match status" value="1"/>
</dbReference>
<dbReference type="AlphaFoldDB" id="A0A178MEF6"/>
<proteinExistence type="predicted"/>
<feature type="domain" description="Bacterial transcriptional activator" evidence="1">
    <location>
        <begin position="938"/>
        <end position="1083"/>
    </location>
</feature>
<dbReference type="SMART" id="SM00028">
    <property type="entry name" value="TPR"/>
    <property type="match status" value="5"/>
</dbReference>
<accession>A0A178MEF6</accession>
<dbReference type="PANTHER" id="PTHR35807:SF2">
    <property type="entry name" value="TRANSCRIPTIONAL ACTIVATOR DOMAIN"/>
    <property type="match status" value="1"/>
</dbReference>
<dbReference type="InterPro" id="IPR005158">
    <property type="entry name" value="BTAD"/>
</dbReference>
<reference evidence="2 3" key="1">
    <citation type="submission" date="2016-04" db="EMBL/GenBank/DDBJ databases">
        <title>Chloroflexus islandicus sp. nov., a thermophilic filamentous anoxygenic phototrophic bacterium from geyser Strokkur (Iceland).</title>
        <authorList>
            <person name="Gaisin V.A."/>
            <person name="Kalashnikov A.M."/>
            <person name="Sukhacheva M.V."/>
            <person name="Grouzdev D.S."/>
            <person name="Ivanov T.M."/>
            <person name="Kuznetsov B."/>
            <person name="Gorlenko V.M."/>
        </authorList>
    </citation>
    <scope>NUCLEOTIDE SEQUENCE [LARGE SCALE GENOMIC DNA]</scope>
    <source>
        <strain evidence="3">isl-2</strain>
    </source>
</reference>
<dbReference type="InterPro" id="IPR051677">
    <property type="entry name" value="AfsR-DnrI-RedD_regulator"/>
</dbReference>
<dbReference type="Gene3D" id="1.25.40.10">
    <property type="entry name" value="Tetratricopeptide repeat domain"/>
    <property type="match status" value="3"/>
</dbReference>
<dbReference type="GO" id="GO:0006355">
    <property type="term" value="P:regulation of DNA-templated transcription"/>
    <property type="evidence" value="ECO:0007669"/>
    <property type="project" value="InterPro"/>
</dbReference>
<dbReference type="InterPro" id="IPR019734">
    <property type="entry name" value="TPR_rpt"/>
</dbReference>
<dbReference type="InterPro" id="IPR059106">
    <property type="entry name" value="WHD_MalT"/>
</dbReference>
<dbReference type="EMBL" id="LWQS01000041">
    <property type="protein sequence ID" value="OAN46906.1"/>
    <property type="molecule type" value="Genomic_DNA"/>
</dbReference>
<dbReference type="OrthoDB" id="9789465at2"/>
<dbReference type="PANTHER" id="PTHR35807">
    <property type="entry name" value="TRANSCRIPTIONAL REGULATOR REDD-RELATED"/>
    <property type="match status" value="1"/>
</dbReference>
<dbReference type="Pfam" id="PF13424">
    <property type="entry name" value="TPR_12"/>
    <property type="match status" value="1"/>
</dbReference>
<dbReference type="InterPro" id="IPR016032">
    <property type="entry name" value="Sig_transdc_resp-reg_C-effctor"/>
</dbReference>
<dbReference type="STRING" id="1707952.A6A03_11405"/>